<evidence type="ECO:0000256" key="6">
    <source>
        <dbReference type="ARBA" id="ARBA00022448"/>
    </source>
</evidence>
<keyword evidence="9 18" id="KW-0249">Electron transport</keyword>
<dbReference type="SUPFAM" id="SSF46977">
    <property type="entry name" value="Succinate dehydrogenase/fumarate reductase flavoprotein C-terminal domain"/>
    <property type="match status" value="1"/>
</dbReference>
<evidence type="ECO:0000256" key="5">
    <source>
        <dbReference type="ARBA" id="ARBA00019965"/>
    </source>
</evidence>
<gene>
    <name evidence="21" type="primary">sdhA</name>
    <name evidence="21" type="ordered locus">SRM_00566</name>
</gene>
<dbReference type="GO" id="GO:0009061">
    <property type="term" value="P:anaerobic respiration"/>
    <property type="evidence" value="ECO:0007669"/>
    <property type="project" value="TreeGrafter"/>
</dbReference>
<dbReference type="Proteomes" id="UP000000933">
    <property type="component" value="Chromosome"/>
</dbReference>
<dbReference type="InterPro" id="IPR003952">
    <property type="entry name" value="FRD_SDH_FAD_BS"/>
</dbReference>
<keyword evidence="11 18" id="KW-0472">Membrane</keyword>
<dbReference type="GO" id="GO:0008177">
    <property type="term" value="F:succinate dehydrogenase (quinone) activity"/>
    <property type="evidence" value="ECO:0007669"/>
    <property type="project" value="UniProtKB-EC"/>
</dbReference>
<dbReference type="Pfam" id="PF00890">
    <property type="entry name" value="FAD_binding_2"/>
    <property type="match status" value="1"/>
</dbReference>
<dbReference type="PATRIC" id="fig|761659.10.peg.642"/>
<dbReference type="NCBIfam" id="TIGR01812">
    <property type="entry name" value="sdhA_frdA_Gneg"/>
    <property type="match status" value="1"/>
</dbReference>
<feature type="binding site" evidence="15">
    <location>
        <position position="270"/>
    </location>
    <ligand>
        <name>substrate</name>
    </ligand>
</feature>
<dbReference type="Gene3D" id="1.20.58.100">
    <property type="entry name" value="Fumarate reductase/succinate dehydrogenase flavoprotein-like, C-terminal domain"/>
    <property type="match status" value="1"/>
</dbReference>
<dbReference type="InterPro" id="IPR011281">
    <property type="entry name" value="Succ_DH_flav_su_fwd"/>
</dbReference>
<dbReference type="InterPro" id="IPR015939">
    <property type="entry name" value="Fum_Rdtase/Succ_DH_flav-like_C"/>
</dbReference>
<dbReference type="Gene3D" id="3.50.50.60">
    <property type="entry name" value="FAD/NAD(P)-binding domain"/>
    <property type="match status" value="1"/>
</dbReference>
<dbReference type="PANTHER" id="PTHR11632">
    <property type="entry name" value="SUCCINATE DEHYDROGENASE 2 FLAVOPROTEIN SUBUNIT"/>
    <property type="match status" value="1"/>
</dbReference>
<feature type="binding site" evidence="16">
    <location>
        <begin position="65"/>
        <end position="80"/>
    </location>
    <ligand>
        <name>FAD</name>
        <dbReference type="ChEBI" id="CHEBI:57692"/>
    </ligand>
</feature>
<proteinExistence type="inferred from homology"/>
<evidence type="ECO:0000256" key="11">
    <source>
        <dbReference type="ARBA" id="ARBA00023136"/>
    </source>
</evidence>
<keyword evidence="10 18" id="KW-0560">Oxidoreductase</keyword>
<evidence type="ECO:0000313" key="22">
    <source>
        <dbReference type="Proteomes" id="UP000000933"/>
    </source>
</evidence>
<evidence type="ECO:0000256" key="1">
    <source>
        <dbReference type="ARBA" id="ARBA00004515"/>
    </source>
</evidence>
<dbReference type="InterPro" id="IPR003953">
    <property type="entry name" value="FAD-dep_OxRdtase_2_FAD-bd"/>
</dbReference>
<feature type="binding site" evidence="16">
    <location>
        <position position="411"/>
    </location>
    <ligand>
        <name>FAD</name>
        <dbReference type="ChEBI" id="CHEBI:57692"/>
    </ligand>
</feature>
<dbReference type="GO" id="GO:0009055">
    <property type="term" value="F:electron transfer activity"/>
    <property type="evidence" value="ECO:0007669"/>
    <property type="project" value="TreeGrafter"/>
</dbReference>
<dbReference type="FunFam" id="1.20.58.100:FF:000001">
    <property type="entry name" value="Succinate dehydrogenase flavoprotein subunit (SdhA)"/>
    <property type="match status" value="1"/>
</dbReference>
<evidence type="ECO:0000256" key="18">
    <source>
        <dbReference type="RuleBase" id="RU362051"/>
    </source>
</evidence>
<evidence type="ECO:0000256" key="13">
    <source>
        <dbReference type="NCBIfam" id="TIGR01816"/>
    </source>
</evidence>
<name>D5H632_SALRM</name>
<dbReference type="PANTHER" id="PTHR11632:SF51">
    <property type="entry name" value="SUCCINATE DEHYDROGENASE [UBIQUINONE] FLAVOPROTEIN SUBUNIT, MITOCHONDRIAL"/>
    <property type="match status" value="1"/>
</dbReference>
<comment type="pathway">
    <text evidence="2 18">Carbohydrate metabolism; tricarboxylic acid cycle; fumarate from succinate (bacterial route): step 1/1.</text>
</comment>
<dbReference type="Gene3D" id="3.90.700.10">
    <property type="entry name" value="Succinate dehydrogenase/fumarate reductase flavoprotein, catalytic domain"/>
    <property type="match status" value="1"/>
</dbReference>
<evidence type="ECO:0000256" key="2">
    <source>
        <dbReference type="ARBA" id="ARBA00004894"/>
    </source>
</evidence>
<protein>
    <recommendedName>
        <fullName evidence="5 13">Succinate dehydrogenase flavoprotein subunit</fullName>
        <ecNumber evidence="4 18">1.3.5.1</ecNumber>
    </recommendedName>
</protein>
<feature type="binding site" evidence="15">
    <location>
        <position position="282"/>
    </location>
    <ligand>
        <name>substrate</name>
    </ligand>
</feature>
<keyword evidence="6 18" id="KW-0813">Transport</keyword>
<evidence type="ECO:0000259" key="20">
    <source>
        <dbReference type="Pfam" id="PF02910"/>
    </source>
</evidence>
<evidence type="ECO:0000256" key="17">
    <source>
        <dbReference type="PIRSR" id="PIRSR611281-4"/>
    </source>
</evidence>
<dbReference type="AlphaFoldDB" id="D5H632"/>
<accession>D5H632</accession>
<dbReference type="InterPro" id="IPR030664">
    <property type="entry name" value="SdhA/FrdA/AprA"/>
</dbReference>
<evidence type="ECO:0000256" key="4">
    <source>
        <dbReference type="ARBA" id="ARBA00012792"/>
    </source>
</evidence>
<evidence type="ECO:0000256" key="14">
    <source>
        <dbReference type="PIRSR" id="PIRSR000171-1"/>
    </source>
</evidence>
<comment type="similarity">
    <text evidence="3 18">Belongs to the FAD-dependent oxidoreductase 2 family. FRD/SDH subfamily.</text>
</comment>
<feature type="binding site" evidence="16">
    <location>
        <position position="249"/>
    </location>
    <ligand>
        <name>FAD</name>
        <dbReference type="ChEBI" id="CHEBI:57692"/>
    </ligand>
</feature>
<feature type="binding site" evidence="15">
    <location>
        <position position="380"/>
    </location>
    <ligand>
        <name>substrate</name>
    </ligand>
</feature>
<evidence type="ECO:0000256" key="12">
    <source>
        <dbReference type="ARBA" id="ARBA00049220"/>
    </source>
</evidence>
<dbReference type="GO" id="GO:0006099">
    <property type="term" value="P:tricarboxylic acid cycle"/>
    <property type="evidence" value="ECO:0007669"/>
    <property type="project" value="UniProtKB-UniRule"/>
</dbReference>
<reference evidence="22" key="2">
    <citation type="submission" date="2010-04" db="EMBL/GenBank/DDBJ databases">
        <title>Genome sequence of Salinibacter ruber M8.</title>
        <authorList>
            <consortium name="Genoscope"/>
        </authorList>
    </citation>
    <scope>NUCLEOTIDE SEQUENCE [LARGE SCALE GENOMIC DNA]</scope>
    <source>
        <strain evidence="22">M8</strain>
    </source>
</reference>
<dbReference type="KEGG" id="srm:SRM_00566"/>
<dbReference type="UniPathway" id="UPA00223">
    <property type="reaction ID" value="UER01005"/>
</dbReference>
<dbReference type="GO" id="GO:0022900">
    <property type="term" value="P:electron transport chain"/>
    <property type="evidence" value="ECO:0007669"/>
    <property type="project" value="UniProtKB-UniRule"/>
</dbReference>
<dbReference type="Gene3D" id="4.10.80.40">
    <property type="entry name" value="succinate dehydrogenase protein domain"/>
    <property type="match status" value="1"/>
</dbReference>
<feature type="active site" description="Proton acceptor" evidence="14">
    <location>
        <position position="314"/>
    </location>
</feature>
<dbReference type="GO" id="GO:0005886">
    <property type="term" value="C:plasma membrane"/>
    <property type="evidence" value="ECO:0007669"/>
    <property type="project" value="UniProtKB-SubCell"/>
</dbReference>
<dbReference type="InterPro" id="IPR027477">
    <property type="entry name" value="Succ_DH/fumarate_Rdtase_cat_sf"/>
</dbReference>
<evidence type="ECO:0000256" key="10">
    <source>
        <dbReference type="ARBA" id="ARBA00023002"/>
    </source>
</evidence>
<comment type="subcellular location">
    <subcellularLocation>
        <location evidence="1">Cell inner membrane</location>
        <topology evidence="1">Peripheral membrane protein</topology>
        <orientation evidence="1">Cytoplasmic side</orientation>
    </subcellularLocation>
</comment>
<evidence type="ECO:0000259" key="19">
    <source>
        <dbReference type="Pfam" id="PF00890"/>
    </source>
</evidence>
<feature type="binding site" evidence="15">
    <location>
        <position position="422"/>
    </location>
    <ligand>
        <name>substrate</name>
    </ligand>
</feature>
<evidence type="ECO:0000256" key="8">
    <source>
        <dbReference type="ARBA" id="ARBA00022827"/>
    </source>
</evidence>
<dbReference type="HOGENOM" id="CLU_014312_6_2_10"/>
<keyword evidence="7 16" id="KW-0285">Flavoprotein</keyword>
<dbReference type="PROSITE" id="PS00504">
    <property type="entry name" value="FRD_SDH_FAD_BINDING"/>
    <property type="match status" value="1"/>
</dbReference>
<organism evidence="21 22">
    <name type="scientific">Salinibacter ruber (strain M8)</name>
    <dbReference type="NCBI Taxonomy" id="761659"/>
    <lineage>
        <taxon>Bacteria</taxon>
        <taxon>Pseudomonadati</taxon>
        <taxon>Rhodothermota</taxon>
        <taxon>Rhodothermia</taxon>
        <taxon>Rhodothermales</taxon>
        <taxon>Salinibacteraceae</taxon>
        <taxon>Salinibacter</taxon>
    </lineage>
</organism>
<dbReference type="EC" id="1.3.5.1" evidence="4 18"/>
<feature type="domain" description="Fumarate reductase/succinate dehydrogenase flavoprotein-like C-terminal" evidence="20">
    <location>
        <begin position="485"/>
        <end position="611"/>
    </location>
</feature>
<dbReference type="FunFam" id="3.90.700.10:FF:000001">
    <property type="entry name" value="Mitochondrial succinate dehydrogenase flavoprotein subunit"/>
    <property type="match status" value="1"/>
</dbReference>
<keyword evidence="18" id="KW-0816">Tricarboxylic acid cycle</keyword>
<evidence type="ECO:0000256" key="7">
    <source>
        <dbReference type="ARBA" id="ARBA00022630"/>
    </source>
</evidence>
<dbReference type="SUPFAM" id="SSF56425">
    <property type="entry name" value="Succinate dehydrogenase/fumarate reductase flavoprotein, catalytic domain"/>
    <property type="match status" value="1"/>
</dbReference>
<comment type="cofactor">
    <cofactor evidence="16">
        <name>FAD</name>
        <dbReference type="ChEBI" id="CHEBI:57692"/>
    </cofactor>
    <text evidence="16">Flavinylated by SdhE, about 5% flavinylation occurs in the absence of SdhE.</text>
</comment>
<dbReference type="GO" id="GO:0050660">
    <property type="term" value="F:flavin adenine dinucleotide binding"/>
    <property type="evidence" value="ECO:0007669"/>
    <property type="project" value="UniProtKB-UniRule"/>
</dbReference>
<comment type="catalytic activity">
    <reaction evidence="12 18">
        <text>a quinone + succinate = fumarate + a quinol</text>
        <dbReference type="Rhea" id="RHEA:40523"/>
        <dbReference type="ChEBI" id="CHEBI:24646"/>
        <dbReference type="ChEBI" id="CHEBI:29806"/>
        <dbReference type="ChEBI" id="CHEBI:30031"/>
        <dbReference type="ChEBI" id="CHEBI:132124"/>
        <dbReference type="EC" id="1.3.5.1"/>
    </reaction>
</comment>
<dbReference type="SUPFAM" id="SSF51905">
    <property type="entry name" value="FAD/NAD(P)-binding domain"/>
    <property type="match status" value="1"/>
</dbReference>
<reference evidence="21 22" key="1">
    <citation type="journal article" date="2010" name="ISME J.">
        <title>Fine-scale evolution: genomic, phenotypic and ecological differentiation in two coexisting Salinibacter ruber strains.</title>
        <authorList>
            <person name="Pena A."/>
            <person name="Teeling H."/>
            <person name="Huerta-Cepas J."/>
            <person name="Santos F."/>
            <person name="Yarza P."/>
            <person name="Brito-Echeverria J."/>
            <person name="Lucio M."/>
            <person name="Schmitt-Kopplin P."/>
            <person name="Meseguer I."/>
            <person name="Schenowitz C."/>
            <person name="Dossat C."/>
            <person name="Barbe V."/>
            <person name="Dopazo J."/>
            <person name="Rossello-Mora R."/>
            <person name="Schuler M."/>
            <person name="Glockner F.O."/>
            <person name="Amann R."/>
            <person name="Gabaldon T."/>
            <person name="Anton J."/>
        </authorList>
    </citation>
    <scope>NUCLEOTIDE SEQUENCE [LARGE SCALE GENOMIC DNA]</scope>
    <source>
        <strain evidence="21 22">M8</strain>
    </source>
</reference>
<dbReference type="InterPro" id="IPR014006">
    <property type="entry name" value="Succ_Dhase_FrdA_Gneg"/>
</dbReference>
<sequence length="611" mass="67724">MRIGAIGTSQILHAIRNTQHEIRNTKYATRTMTFEHDVVVVGAGGSGLMAALYAREGGADVGVVSKLHPLRSHTGAAQGGIAAALGNEEEDHWLWHAFDTVKGSDYVGDQDAIEALCKDAPRTIVELEHYGVPFSRNEAGKISQRRFGGHTRNFGEAPVKRSCHAADRTGHTILHTLYDQCTKQGVRFYDEFQVLDLIMTEDGECAGVVAYEILTGEIHTFHAKQVCFATGGYGRAFETTSNAHAGTGDGMGIMLRNGIPLEDMEFVQFHPTGLYRLGILITEGARGEGGILRNSEGERFMERYAPTVKDLAPRDLVSQCIYQEIREGRGVQGENYVHLDLTHLDNAILDNKLPEVTEFSRTYMGVDPKEEPIPVVPTCHYAMGGIPANEDGHVEVGERGEYVPGLYAVGECACVSIHGANRLGTNALLELVVMGRRTGIEMAKQVRQGKDYAPLPEKPEVDTRDMLDDLLSNTRDEGEPIVNVRSELQETMMENVSVFRNDDTLSTALDDLQGLRKRAKNVVVDDKSKRFNTDLMDAVEVGFMVDYAEAIAAGARHRTESRGAHSREDYEERNDEDWLKHTLFHSDGNGSYEFDDKDVVITRFEPKERSY</sequence>
<keyword evidence="8 16" id="KW-0274">FAD</keyword>
<dbReference type="PIRSF" id="PIRSF000171">
    <property type="entry name" value="SDHA_APRA_LASPO"/>
    <property type="match status" value="1"/>
</dbReference>
<evidence type="ECO:0000256" key="9">
    <source>
        <dbReference type="ARBA" id="ARBA00022982"/>
    </source>
</evidence>
<dbReference type="InterPro" id="IPR037099">
    <property type="entry name" value="Fum_R/Succ_DH_flav-like_C_sf"/>
</dbReference>
<evidence type="ECO:0000256" key="16">
    <source>
        <dbReference type="PIRSR" id="PIRSR611281-3"/>
    </source>
</evidence>
<dbReference type="PRINTS" id="PR00411">
    <property type="entry name" value="PNDRDTASEI"/>
</dbReference>
<evidence type="ECO:0000256" key="3">
    <source>
        <dbReference type="ARBA" id="ARBA00008040"/>
    </source>
</evidence>
<evidence type="ECO:0000313" key="21">
    <source>
        <dbReference type="EMBL" id="CBH23487.1"/>
    </source>
</evidence>
<feature type="binding site" evidence="16">
    <location>
        <begin position="42"/>
        <end position="47"/>
    </location>
    <ligand>
        <name>FAD</name>
        <dbReference type="ChEBI" id="CHEBI:57692"/>
    </ligand>
</feature>
<dbReference type="Pfam" id="PF02910">
    <property type="entry name" value="Succ_DH_flav_C"/>
    <property type="match status" value="1"/>
</dbReference>
<feature type="modified residue" description="Tele-8alpha-FAD histidine" evidence="17">
    <location>
        <position position="73"/>
    </location>
</feature>
<dbReference type="InterPro" id="IPR036188">
    <property type="entry name" value="FAD/NAD-bd_sf"/>
</dbReference>
<evidence type="ECO:0000256" key="15">
    <source>
        <dbReference type="PIRSR" id="PIRSR611281-2"/>
    </source>
</evidence>
<dbReference type="EMBL" id="FP565814">
    <property type="protein sequence ID" value="CBH23487.1"/>
    <property type="molecule type" value="Genomic_DNA"/>
</dbReference>
<feature type="domain" description="FAD-dependent oxidoreductase 2 FAD-binding" evidence="19">
    <location>
        <begin position="37"/>
        <end position="428"/>
    </location>
</feature>
<dbReference type="NCBIfam" id="TIGR01816">
    <property type="entry name" value="sdhA_forward"/>
    <property type="match status" value="1"/>
</dbReference>